<reference evidence="2" key="1">
    <citation type="submission" date="2016-10" db="EMBL/GenBank/DDBJ databases">
        <authorList>
            <person name="Varghese N."/>
            <person name="Submissions S."/>
        </authorList>
    </citation>
    <scope>NUCLEOTIDE SEQUENCE [LARGE SCALE GENOMIC DNA]</scope>
    <source>
        <strain evidence="2">Jip14</strain>
    </source>
</reference>
<organism evidence="1 2">
    <name type="scientific">Parapedobacter koreensis</name>
    <dbReference type="NCBI Taxonomy" id="332977"/>
    <lineage>
        <taxon>Bacteria</taxon>
        <taxon>Pseudomonadati</taxon>
        <taxon>Bacteroidota</taxon>
        <taxon>Sphingobacteriia</taxon>
        <taxon>Sphingobacteriales</taxon>
        <taxon>Sphingobacteriaceae</taxon>
        <taxon>Parapedobacter</taxon>
    </lineage>
</organism>
<dbReference type="EMBL" id="FNZR01000001">
    <property type="protein sequence ID" value="SEK24509.1"/>
    <property type="molecule type" value="Genomic_DNA"/>
</dbReference>
<evidence type="ECO:0000313" key="1">
    <source>
        <dbReference type="EMBL" id="SEK24509.1"/>
    </source>
</evidence>
<gene>
    <name evidence="1" type="ORF">SAMN05421740_101327</name>
</gene>
<protein>
    <submittedName>
        <fullName evidence="1">Uncharacterized protein</fullName>
    </submittedName>
</protein>
<dbReference type="RefSeq" id="WP_090602242.1">
    <property type="nucleotide sequence ID" value="NZ_FNZR01000001.1"/>
</dbReference>
<dbReference type="Proteomes" id="UP000198916">
    <property type="component" value="Unassembled WGS sequence"/>
</dbReference>
<dbReference type="AlphaFoldDB" id="A0A1H7FEW1"/>
<name>A0A1H7FEW1_9SPHI</name>
<sequence>MAGSNEQPKNVARVWYLTRYLHVRYETSYVAGKLAVTLFGKDDAVYKFMRVGKKWRLLQGDIGTWPEDLRYKIAKMMNSIAENKVDIVV</sequence>
<evidence type="ECO:0000313" key="2">
    <source>
        <dbReference type="Proteomes" id="UP000198916"/>
    </source>
</evidence>
<keyword evidence="2" id="KW-1185">Reference proteome</keyword>
<proteinExistence type="predicted"/>
<dbReference type="STRING" id="332977.SAMN05421740_101327"/>
<accession>A0A1H7FEW1</accession>